<evidence type="ECO:0000256" key="1">
    <source>
        <dbReference type="ARBA" id="ARBA00022630"/>
    </source>
</evidence>
<dbReference type="EMBL" id="CR522870">
    <property type="protein sequence ID" value="CAG37045.1"/>
    <property type="molecule type" value="Genomic_DNA"/>
</dbReference>
<dbReference type="eggNOG" id="COG0655">
    <property type="taxonomic scope" value="Bacteria"/>
</dbReference>
<dbReference type="InterPro" id="IPR051796">
    <property type="entry name" value="ISF_SsuE-like"/>
</dbReference>
<dbReference type="HOGENOM" id="CLU_050993_3_3_7"/>
<sequence length="243" mass="26839">MSHLRRKGRLDAMQAEQELARVGTNLEKRRIQLKVIAFNGSPNKEGNTACSLQIVLDQLEGAGIETEMIHVGKKKIQGCIACYGCVKNQNEACAIKNDPVNEWIQKMKAADGILLGSPVHFAGVAGTMKSFLDRAFFVSSVNGNLFRHKVGAAVAAVRRSGGIPVVDTLNHYINYSEMIMPSSNYWNVAHGLKPGEMEQDGEGKQVMEVLGKNMAWIMRLIEHGKEHIPAPEPVEKIMTNFIR</sequence>
<evidence type="ECO:0000259" key="3">
    <source>
        <dbReference type="Pfam" id="PF03358"/>
    </source>
</evidence>
<dbReference type="Proteomes" id="UP000000602">
    <property type="component" value="Chromosome"/>
</dbReference>
<dbReference type="KEGG" id="dps:DP2316"/>
<dbReference type="AlphaFoldDB" id="Q6AKT0"/>
<protein>
    <recommendedName>
        <fullName evidence="3">NADPH-dependent FMN reductase-like domain-containing protein</fullName>
    </recommendedName>
</protein>
<keyword evidence="2" id="KW-0288">FMN</keyword>
<dbReference type="GO" id="GO:0016491">
    <property type="term" value="F:oxidoreductase activity"/>
    <property type="evidence" value="ECO:0007669"/>
    <property type="project" value="InterPro"/>
</dbReference>
<evidence type="ECO:0000256" key="2">
    <source>
        <dbReference type="ARBA" id="ARBA00022643"/>
    </source>
</evidence>
<dbReference type="SUPFAM" id="SSF52218">
    <property type="entry name" value="Flavoproteins"/>
    <property type="match status" value="1"/>
</dbReference>
<gene>
    <name evidence="4" type="ordered locus">DP2316</name>
</gene>
<organism evidence="4 5">
    <name type="scientific">Desulfotalea psychrophila (strain LSv54 / DSM 12343)</name>
    <dbReference type="NCBI Taxonomy" id="177439"/>
    <lineage>
        <taxon>Bacteria</taxon>
        <taxon>Pseudomonadati</taxon>
        <taxon>Thermodesulfobacteriota</taxon>
        <taxon>Desulfobulbia</taxon>
        <taxon>Desulfobulbales</taxon>
        <taxon>Desulfocapsaceae</taxon>
        <taxon>Desulfotalea</taxon>
    </lineage>
</organism>
<keyword evidence="5" id="KW-1185">Reference proteome</keyword>
<dbReference type="InterPro" id="IPR005025">
    <property type="entry name" value="FMN_Rdtase-like_dom"/>
</dbReference>
<feature type="domain" description="NADPH-dependent FMN reductase-like" evidence="3">
    <location>
        <begin position="34"/>
        <end position="191"/>
    </location>
</feature>
<dbReference type="PANTHER" id="PTHR43278:SF4">
    <property type="entry name" value="NAD(P)H-DEPENDENT FMN-CONTAINING OXIDOREDUCTASE YWQN-RELATED"/>
    <property type="match status" value="1"/>
</dbReference>
<evidence type="ECO:0000313" key="5">
    <source>
        <dbReference type="Proteomes" id="UP000000602"/>
    </source>
</evidence>
<reference evidence="5" key="1">
    <citation type="journal article" date="2004" name="Environ. Microbiol.">
        <title>The genome of Desulfotalea psychrophila, a sulfate-reducing bacterium from permanently cold Arctic sediments.</title>
        <authorList>
            <person name="Rabus R."/>
            <person name="Ruepp A."/>
            <person name="Frickey T."/>
            <person name="Rattei T."/>
            <person name="Fartmann B."/>
            <person name="Stark M."/>
            <person name="Bauer M."/>
            <person name="Zibat A."/>
            <person name="Lombardot T."/>
            <person name="Becker I."/>
            <person name="Amann J."/>
            <person name="Gellner K."/>
            <person name="Teeling H."/>
            <person name="Leuschner W.D."/>
            <person name="Gloeckner F.-O."/>
            <person name="Lupas A.N."/>
            <person name="Amann R."/>
            <person name="Klenk H.-P."/>
        </authorList>
    </citation>
    <scope>NUCLEOTIDE SEQUENCE [LARGE SCALE GENOMIC DNA]</scope>
    <source>
        <strain evidence="5">DSM 12343 / LSv54</strain>
    </source>
</reference>
<evidence type="ECO:0000313" key="4">
    <source>
        <dbReference type="EMBL" id="CAG37045.1"/>
    </source>
</evidence>
<dbReference type="STRING" id="177439.DP2316"/>
<accession>Q6AKT0</accession>
<dbReference type="Gene3D" id="3.40.50.360">
    <property type="match status" value="1"/>
</dbReference>
<dbReference type="PANTHER" id="PTHR43278">
    <property type="entry name" value="NAD(P)H-DEPENDENT FMN-CONTAINING OXIDOREDUCTASE YWQN-RELATED"/>
    <property type="match status" value="1"/>
</dbReference>
<proteinExistence type="predicted"/>
<dbReference type="InterPro" id="IPR029039">
    <property type="entry name" value="Flavoprotein-like_sf"/>
</dbReference>
<name>Q6AKT0_DESPS</name>
<dbReference type="Pfam" id="PF03358">
    <property type="entry name" value="FMN_red"/>
    <property type="match status" value="1"/>
</dbReference>
<keyword evidence="1" id="KW-0285">Flavoprotein</keyword>